<feature type="compositionally biased region" description="Basic and acidic residues" evidence="7">
    <location>
        <begin position="143"/>
        <end position="154"/>
    </location>
</feature>
<evidence type="ECO:0000256" key="4">
    <source>
        <dbReference type="ARBA" id="ARBA00022553"/>
    </source>
</evidence>
<dbReference type="GO" id="GO:0005543">
    <property type="term" value="F:phospholipid binding"/>
    <property type="evidence" value="ECO:0007669"/>
    <property type="project" value="TreeGrafter"/>
</dbReference>
<keyword evidence="10" id="KW-1185">Reference proteome</keyword>
<name>A0A8C4TQV7_ERPCA</name>
<dbReference type="GO" id="GO:0005886">
    <property type="term" value="C:plasma membrane"/>
    <property type="evidence" value="ECO:0007669"/>
    <property type="project" value="TreeGrafter"/>
</dbReference>
<dbReference type="GO" id="GO:0030125">
    <property type="term" value="C:clathrin vesicle coat"/>
    <property type="evidence" value="ECO:0007669"/>
    <property type="project" value="TreeGrafter"/>
</dbReference>
<keyword evidence="4" id="KW-0597">Phosphoprotein</keyword>
<dbReference type="PROSITE" id="PS50330">
    <property type="entry name" value="UIM"/>
    <property type="match status" value="1"/>
</dbReference>
<dbReference type="GO" id="GO:0030276">
    <property type="term" value="F:clathrin binding"/>
    <property type="evidence" value="ECO:0007669"/>
    <property type="project" value="TreeGrafter"/>
</dbReference>
<keyword evidence="6" id="KW-0446">Lipid-binding</keyword>
<reference evidence="9" key="3">
    <citation type="submission" date="2025-09" db="UniProtKB">
        <authorList>
            <consortium name="Ensembl"/>
        </authorList>
    </citation>
    <scope>IDENTIFICATION</scope>
</reference>
<dbReference type="GO" id="GO:0005768">
    <property type="term" value="C:endosome"/>
    <property type="evidence" value="ECO:0007669"/>
    <property type="project" value="TreeGrafter"/>
</dbReference>
<evidence type="ECO:0000259" key="8">
    <source>
        <dbReference type="PROSITE" id="PS50942"/>
    </source>
</evidence>
<evidence type="ECO:0000256" key="1">
    <source>
        <dbReference type="ARBA" id="ARBA00004496"/>
    </source>
</evidence>
<dbReference type="CDD" id="cd16990">
    <property type="entry name" value="ENTH_Epsin"/>
    <property type="match status" value="1"/>
</dbReference>
<feature type="region of interest" description="Disordered" evidence="7">
    <location>
        <begin position="264"/>
        <end position="292"/>
    </location>
</feature>
<dbReference type="SMART" id="SM00273">
    <property type="entry name" value="ENTH"/>
    <property type="match status" value="1"/>
</dbReference>
<protein>
    <submittedName>
        <fullName evidence="9">Epsin 3</fullName>
    </submittedName>
</protein>
<evidence type="ECO:0000256" key="3">
    <source>
        <dbReference type="ARBA" id="ARBA00022490"/>
    </source>
</evidence>
<sequence length="620" mass="67164">MTTSALRRQVKNIVHNYSEAEIKVREATSNDPWGPSSSLMSEIADLTFNMVAFTEVMGMIWKRLNDHGKNWRHVYKALTLLDYLIKTGSDKVTQQCKENIATIQTLRDFQYVDRDGKDQGINVREKAKQLVALIRDEERLRQERGHALKTKERMSSMAMSIGGGGGGSSCHTSYPSRRSSQPTMSSLYGEEFGRSRGSPSSYNSSSSSPRFISDLEQSRPQTTGEEELQLQLALAMSREECGKPQESVEVDEDTQLQIALSLSKEQHEKELSSRQKDDRHLQKALEESQLDGGESSLIDLVDIFGPVPSSSTSGDPWDVPSTKGLDLMTDPWTNSQKVSSPASSLSAPDPWVTDGGASDISSLASSWPISIPSVPTAPPQSLPSKSWSFSPSSSDPWHSAGGVASPASSDPWKSPAHLPGGSIIDPFAKLPDLKEEGNDKDADSIKSGSLTEQYFDEPGSLRSWDRPAVFEEMLDTDVRNCRTPESFLDPSAASLVNLESLIPTSGSLAAKNKNPFLSGLAAPSASNPFQSERPRLTLNQMRTPSSSLQPGSMSYSASLPLPLSSLPAAMIIPSSFTQLPAPGIAGFNPPLNSRGAPLMPLGSTPPSQQMLGGYGQNPFL</sequence>
<feature type="domain" description="ENTH" evidence="8">
    <location>
        <begin position="12"/>
        <end position="144"/>
    </location>
</feature>
<dbReference type="SUPFAM" id="SSF48464">
    <property type="entry name" value="ENTH/VHS domain"/>
    <property type="match status" value="1"/>
</dbReference>
<dbReference type="SMART" id="SM00726">
    <property type="entry name" value="UIM"/>
    <property type="match status" value="3"/>
</dbReference>
<proteinExistence type="inferred from homology"/>
<dbReference type="Pfam" id="PF01417">
    <property type="entry name" value="ENTH"/>
    <property type="match status" value="1"/>
</dbReference>
<comment type="subcellular location">
    <subcellularLocation>
        <location evidence="1">Cytoplasm</location>
    </subcellularLocation>
</comment>
<evidence type="ECO:0000256" key="7">
    <source>
        <dbReference type="SAM" id="MobiDB-lite"/>
    </source>
</evidence>
<dbReference type="Gene3D" id="1.25.40.90">
    <property type="match status" value="1"/>
</dbReference>
<dbReference type="PANTHER" id="PTHR12276:SF112">
    <property type="entry name" value="EPSIN 3A-RELATED"/>
    <property type="match status" value="1"/>
</dbReference>
<evidence type="ECO:0000256" key="5">
    <source>
        <dbReference type="ARBA" id="ARBA00022737"/>
    </source>
</evidence>
<dbReference type="PROSITE" id="PS50942">
    <property type="entry name" value="ENTH"/>
    <property type="match status" value="1"/>
</dbReference>
<dbReference type="GeneTree" id="ENSGT00940000158217"/>
<evidence type="ECO:0000256" key="2">
    <source>
        <dbReference type="ARBA" id="ARBA00010130"/>
    </source>
</evidence>
<dbReference type="GO" id="GO:0006897">
    <property type="term" value="P:endocytosis"/>
    <property type="evidence" value="ECO:0007669"/>
    <property type="project" value="TreeGrafter"/>
</dbReference>
<reference evidence="9" key="1">
    <citation type="submission" date="2021-06" db="EMBL/GenBank/DDBJ databases">
        <authorList>
            <consortium name="Wellcome Sanger Institute Data Sharing"/>
        </authorList>
    </citation>
    <scope>NUCLEOTIDE SEQUENCE [LARGE SCALE GENOMIC DNA]</scope>
</reference>
<comment type="similarity">
    <text evidence="2">Belongs to the epsin family.</text>
</comment>
<dbReference type="Ensembl" id="ENSECRT00000034790.1">
    <property type="protein sequence ID" value="ENSECRP00000034055.1"/>
    <property type="gene ID" value="ENSECRG00000023009.1"/>
</dbReference>
<accession>A0A8C4TQV7</accession>
<evidence type="ECO:0000256" key="6">
    <source>
        <dbReference type="ARBA" id="ARBA00023121"/>
    </source>
</evidence>
<feature type="compositionally biased region" description="Low complexity" evidence="7">
    <location>
        <begin position="339"/>
        <end position="348"/>
    </location>
</feature>
<gene>
    <name evidence="9" type="primary">EPN3</name>
</gene>
<feature type="compositionally biased region" description="Low complexity" evidence="7">
    <location>
        <begin position="195"/>
        <end position="210"/>
    </location>
</feature>
<keyword evidence="5" id="KW-0677">Repeat</keyword>
<dbReference type="Proteomes" id="UP000694620">
    <property type="component" value="Chromosome 14"/>
</dbReference>
<evidence type="ECO:0000313" key="9">
    <source>
        <dbReference type="Ensembl" id="ENSECRP00000034055.1"/>
    </source>
</evidence>
<dbReference type="InterPro" id="IPR008942">
    <property type="entry name" value="ENTH_VHS"/>
</dbReference>
<feature type="compositionally biased region" description="Polar residues" evidence="7">
    <location>
        <begin position="359"/>
        <end position="368"/>
    </location>
</feature>
<feature type="region of interest" description="Disordered" evidence="7">
    <location>
        <begin position="143"/>
        <end position="225"/>
    </location>
</feature>
<organism evidence="9 10">
    <name type="scientific">Erpetoichthys calabaricus</name>
    <name type="common">Rope fish</name>
    <name type="synonym">Calamoichthys calabaricus</name>
    <dbReference type="NCBI Taxonomy" id="27687"/>
    <lineage>
        <taxon>Eukaryota</taxon>
        <taxon>Metazoa</taxon>
        <taxon>Chordata</taxon>
        <taxon>Craniata</taxon>
        <taxon>Vertebrata</taxon>
        <taxon>Euteleostomi</taxon>
        <taxon>Actinopterygii</taxon>
        <taxon>Polypteriformes</taxon>
        <taxon>Polypteridae</taxon>
        <taxon>Erpetoichthys</taxon>
    </lineage>
</organism>
<keyword evidence="3" id="KW-0963">Cytoplasm</keyword>
<dbReference type="InterPro" id="IPR013809">
    <property type="entry name" value="ENTH"/>
</dbReference>
<feature type="compositionally biased region" description="Low complexity" evidence="7">
    <location>
        <begin position="382"/>
        <end position="399"/>
    </location>
</feature>
<feature type="compositionally biased region" description="Basic and acidic residues" evidence="7">
    <location>
        <begin position="264"/>
        <end position="286"/>
    </location>
</feature>
<dbReference type="OrthoDB" id="4033880at2759"/>
<dbReference type="PANTHER" id="PTHR12276">
    <property type="entry name" value="EPSIN/ENT-RELATED"/>
    <property type="match status" value="1"/>
</dbReference>
<dbReference type="InterPro" id="IPR003903">
    <property type="entry name" value="UIM_dom"/>
</dbReference>
<evidence type="ECO:0000313" key="10">
    <source>
        <dbReference type="Proteomes" id="UP000694620"/>
    </source>
</evidence>
<feature type="compositionally biased region" description="Polar residues" evidence="7">
    <location>
        <begin position="170"/>
        <end position="186"/>
    </location>
</feature>
<dbReference type="FunFam" id="1.25.40.90:FF:000002">
    <property type="entry name" value="epsin-2 isoform X1"/>
    <property type="match status" value="1"/>
</dbReference>
<feature type="region of interest" description="Disordered" evidence="7">
    <location>
        <begin position="307"/>
        <end position="420"/>
    </location>
</feature>
<dbReference type="AlphaFoldDB" id="A0A8C4TQV7"/>
<reference evidence="9" key="2">
    <citation type="submission" date="2025-08" db="UniProtKB">
        <authorList>
            <consortium name="Ensembl"/>
        </authorList>
    </citation>
    <scope>IDENTIFICATION</scope>
</reference>